<dbReference type="EMBL" id="JARJCW010000039">
    <property type="protein sequence ID" value="KAJ7206631.1"/>
    <property type="molecule type" value="Genomic_DNA"/>
</dbReference>
<organism evidence="1 2">
    <name type="scientific">Mycena pura</name>
    <dbReference type="NCBI Taxonomy" id="153505"/>
    <lineage>
        <taxon>Eukaryota</taxon>
        <taxon>Fungi</taxon>
        <taxon>Dikarya</taxon>
        <taxon>Basidiomycota</taxon>
        <taxon>Agaricomycotina</taxon>
        <taxon>Agaricomycetes</taxon>
        <taxon>Agaricomycetidae</taxon>
        <taxon>Agaricales</taxon>
        <taxon>Marasmiineae</taxon>
        <taxon>Mycenaceae</taxon>
        <taxon>Mycena</taxon>
    </lineage>
</organism>
<evidence type="ECO:0000313" key="1">
    <source>
        <dbReference type="EMBL" id="KAJ7206631.1"/>
    </source>
</evidence>
<proteinExistence type="predicted"/>
<gene>
    <name evidence="1" type="ORF">GGX14DRAFT_397016</name>
</gene>
<name>A0AAD6VA04_9AGAR</name>
<protein>
    <submittedName>
        <fullName evidence="1">Uncharacterized protein</fullName>
    </submittedName>
</protein>
<keyword evidence="2" id="KW-1185">Reference proteome</keyword>
<reference evidence="1" key="1">
    <citation type="submission" date="2023-03" db="EMBL/GenBank/DDBJ databases">
        <title>Massive genome expansion in bonnet fungi (Mycena s.s.) driven by repeated elements and novel gene families across ecological guilds.</title>
        <authorList>
            <consortium name="Lawrence Berkeley National Laboratory"/>
            <person name="Harder C.B."/>
            <person name="Miyauchi S."/>
            <person name="Viragh M."/>
            <person name="Kuo A."/>
            <person name="Thoen E."/>
            <person name="Andreopoulos B."/>
            <person name="Lu D."/>
            <person name="Skrede I."/>
            <person name="Drula E."/>
            <person name="Henrissat B."/>
            <person name="Morin E."/>
            <person name="Kohler A."/>
            <person name="Barry K."/>
            <person name="LaButti K."/>
            <person name="Morin E."/>
            <person name="Salamov A."/>
            <person name="Lipzen A."/>
            <person name="Mereny Z."/>
            <person name="Hegedus B."/>
            <person name="Baldrian P."/>
            <person name="Stursova M."/>
            <person name="Weitz H."/>
            <person name="Taylor A."/>
            <person name="Grigoriev I.V."/>
            <person name="Nagy L.G."/>
            <person name="Martin F."/>
            <person name="Kauserud H."/>
        </authorList>
    </citation>
    <scope>NUCLEOTIDE SEQUENCE</scope>
    <source>
        <strain evidence="1">9144</strain>
    </source>
</reference>
<evidence type="ECO:0000313" key="2">
    <source>
        <dbReference type="Proteomes" id="UP001219525"/>
    </source>
</evidence>
<accession>A0AAD6VA04</accession>
<comment type="caution">
    <text evidence="1">The sequence shown here is derived from an EMBL/GenBank/DDBJ whole genome shotgun (WGS) entry which is preliminary data.</text>
</comment>
<sequence>MGPSTQSQAYTIPFPPSTCAAHGSNRVCAPRATFGGCGVRAVPHARGATSCAGRAAVGAVLAGAAGGACGRAAALVMALHCKLEHRERESEAASPRTGASLGQHACARLRRAARTGARDGGARCARCAARQRQRRRRGRCSCVEAACWGERESEAAGPVPGASLGQHACVPLRLLHAQVHEMAGHAVHALARAQRAVPCAEKATAAAAHWADGAAWAVFCVEAAAAACWGRREWVANLAAYGGAWRCWATRSMPLPWAVFKSADARLAGTGTVGWMDRVPQSDFFAARRLPASPVYMLGNLRAIRNEADSDSAVTVRSPWLQLQRQHEMGRRFVNDEILLVDVDVKLEARGLRALLSEEEDPADKGEVQVPAATVENKQAEIMKPVGWN</sequence>
<dbReference type="AlphaFoldDB" id="A0AAD6VA04"/>
<dbReference type="Proteomes" id="UP001219525">
    <property type="component" value="Unassembled WGS sequence"/>
</dbReference>